<name>A0A509CJU2_9ENTR</name>
<dbReference type="AlphaFoldDB" id="A0A509CJU2"/>
<protein>
    <submittedName>
        <fullName evidence="2">Uncharacterized protein</fullName>
    </submittedName>
</protein>
<accession>A0A509CJU2</accession>
<feature type="compositionally biased region" description="Basic and acidic residues" evidence="1">
    <location>
        <begin position="34"/>
        <end position="44"/>
    </location>
</feature>
<evidence type="ECO:0000256" key="1">
    <source>
        <dbReference type="SAM" id="MobiDB-lite"/>
    </source>
</evidence>
<organism evidence="2">
    <name type="scientific">Salmonella sp. NCTC 6947</name>
    <dbReference type="NCBI Taxonomy" id="2583581"/>
    <lineage>
        <taxon>Bacteria</taxon>
        <taxon>Pseudomonadati</taxon>
        <taxon>Pseudomonadota</taxon>
        <taxon>Gammaproteobacteria</taxon>
        <taxon>Enterobacterales</taxon>
        <taxon>Enterobacteriaceae</taxon>
        <taxon>Salmonella</taxon>
    </lineage>
</organism>
<sequence>MSQPHADPPLRYRDNTACQKRKRGIEATVNGGKFRQDKVQHGENDQGGPLSEIMVG</sequence>
<reference evidence="2" key="1">
    <citation type="submission" date="2019-06" db="EMBL/GenBank/DDBJ databases">
        <authorList>
            <consortium name="Pathogen Informatics"/>
        </authorList>
    </citation>
    <scope>NUCLEOTIDE SEQUENCE</scope>
    <source>
        <strain evidence="2">NCTC6947</strain>
    </source>
</reference>
<gene>
    <name evidence="2" type="ORF">NCTC6947_03913</name>
</gene>
<feature type="region of interest" description="Disordered" evidence="1">
    <location>
        <begin position="1"/>
        <end position="56"/>
    </location>
</feature>
<proteinExistence type="predicted"/>
<evidence type="ECO:0000313" key="2">
    <source>
        <dbReference type="EMBL" id="VUC85996.1"/>
    </source>
</evidence>
<dbReference type="EMBL" id="CABFNZ010000003">
    <property type="protein sequence ID" value="VUC85996.1"/>
    <property type="molecule type" value="Genomic_DNA"/>
</dbReference>